<keyword evidence="3" id="KW-1185">Reference proteome</keyword>
<evidence type="ECO:0000313" key="3">
    <source>
        <dbReference type="Proteomes" id="UP000244336"/>
    </source>
</evidence>
<sequence>MPPFTARRRPCPGLRAGGGSLPCPTTPHHPCPGSTLPLPQPPRGGGRRDLAVPGAARPRRYYFNSSRPAAPRRSSAQAGRRGPTHPAPRCFSTRGAPPSPTEPELIGLVHRRPTSRGRTEKDGRGTDTKWVEIIPSSFLNQTNRI</sequence>
<evidence type="ECO:0000256" key="1">
    <source>
        <dbReference type="SAM" id="MobiDB-lite"/>
    </source>
</evidence>
<feature type="region of interest" description="Disordered" evidence="1">
    <location>
        <begin position="1"/>
        <end position="129"/>
    </location>
</feature>
<dbReference type="Proteomes" id="UP000244336">
    <property type="component" value="Chromosome 1"/>
</dbReference>
<feature type="compositionally biased region" description="Basic residues" evidence="1">
    <location>
        <begin position="1"/>
        <end position="10"/>
    </location>
</feature>
<reference evidence="2 3" key="1">
    <citation type="submission" date="2018-04" db="EMBL/GenBank/DDBJ databases">
        <title>WGS assembly of Panicum hallii var. hallii HAL2.</title>
        <authorList>
            <person name="Lovell J."/>
            <person name="Jenkins J."/>
            <person name="Lowry D."/>
            <person name="Mamidi S."/>
            <person name="Sreedasyam A."/>
            <person name="Weng X."/>
            <person name="Barry K."/>
            <person name="Bonette J."/>
            <person name="Campitelli B."/>
            <person name="Daum C."/>
            <person name="Gordon S."/>
            <person name="Gould B."/>
            <person name="Lipzen A."/>
            <person name="MacQueen A."/>
            <person name="Palacio-Mejia J."/>
            <person name="Plott C."/>
            <person name="Shakirov E."/>
            <person name="Shu S."/>
            <person name="Yoshinaga Y."/>
            <person name="Zane M."/>
            <person name="Rokhsar D."/>
            <person name="Grimwood J."/>
            <person name="Schmutz J."/>
            <person name="Juenger T."/>
        </authorList>
    </citation>
    <scope>NUCLEOTIDE SEQUENCE [LARGE SCALE GENOMIC DNA]</scope>
    <source>
        <strain evidence="3">cv. HAL2</strain>
    </source>
</reference>
<organism evidence="2 3">
    <name type="scientific">Panicum hallii var. hallii</name>
    <dbReference type="NCBI Taxonomy" id="1504633"/>
    <lineage>
        <taxon>Eukaryota</taxon>
        <taxon>Viridiplantae</taxon>
        <taxon>Streptophyta</taxon>
        <taxon>Embryophyta</taxon>
        <taxon>Tracheophyta</taxon>
        <taxon>Spermatophyta</taxon>
        <taxon>Magnoliopsida</taxon>
        <taxon>Liliopsida</taxon>
        <taxon>Poales</taxon>
        <taxon>Poaceae</taxon>
        <taxon>PACMAD clade</taxon>
        <taxon>Panicoideae</taxon>
        <taxon>Panicodae</taxon>
        <taxon>Paniceae</taxon>
        <taxon>Panicinae</taxon>
        <taxon>Panicum</taxon>
        <taxon>Panicum sect. Panicum</taxon>
    </lineage>
</organism>
<proteinExistence type="predicted"/>
<gene>
    <name evidence="2" type="ORF">GQ55_1G422500</name>
</gene>
<protein>
    <submittedName>
        <fullName evidence="2">Uncharacterized protein</fullName>
    </submittedName>
</protein>
<dbReference type="AlphaFoldDB" id="A0A2T7FD88"/>
<name>A0A2T7FD88_9POAL</name>
<evidence type="ECO:0000313" key="2">
    <source>
        <dbReference type="EMBL" id="PUZ78050.1"/>
    </source>
</evidence>
<dbReference type="Gramene" id="PUZ78050">
    <property type="protein sequence ID" value="PUZ78050"/>
    <property type="gene ID" value="GQ55_1G422500"/>
</dbReference>
<accession>A0A2T7FD88</accession>
<dbReference type="EMBL" id="CM009749">
    <property type="protein sequence ID" value="PUZ78050.1"/>
    <property type="molecule type" value="Genomic_DNA"/>
</dbReference>
<feature type="compositionally biased region" description="Low complexity" evidence="1">
    <location>
        <begin position="65"/>
        <end position="81"/>
    </location>
</feature>
<feature type="compositionally biased region" description="Basic and acidic residues" evidence="1">
    <location>
        <begin position="117"/>
        <end position="129"/>
    </location>
</feature>